<evidence type="ECO:0000259" key="2">
    <source>
        <dbReference type="Pfam" id="PF03551"/>
    </source>
</evidence>
<feature type="domain" description="Transcription regulator PadR N-terminal" evidence="2">
    <location>
        <begin position="60"/>
        <end position="128"/>
    </location>
</feature>
<dbReference type="Proteomes" id="UP000234789">
    <property type="component" value="Unassembled WGS sequence"/>
</dbReference>
<name>A0A2N5N6H3_9BACL</name>
<evidence type="ECO:0000313" key="3">
    <source>
        <dbReference type="EMBL" id="PLT45948.1"/>
    </source>
</evidence>
<reference evidence="3 4" key="1">
    <citation type="submission" date="2017-05" db="EMBL/GenBank/DDBJ databases">
        <title>Functional genome analysis of Paenibacillus pasadenensis strain R16: insights on endophytic life style and antifungal activity.</title>
        <authorList>
            <person name="Passera A."/>
            <person name="Marcolungo L."/>
            <person name="Casati P."/>
            <person name="Brasca M."/>
            <person name="Quaglino F."/>
            <person name="Delledonne M."/>
        </authorList>
    </citation>
    <scope>NUCLEOTIDE SEQUENCE [LARGE SCALE GENOMIC DNA]</scope>
    <source>
        <strain evidence="3 4">R16</strain>
    </source>
</reference>
<accession>A0A2N5N6H3</accession>
<organism evidence="3 4">
    <name type="scientific">Paenibacillus pasadenensis</name>
    <dbReference type="NCBI Taxonomy" id="217090"/>
    <lineage>
        <taxon>Bacteria</taxon>
        <taxon>Bacillati</taxon>
        <taxon>Bacillota</taxon>
        <taxon>Bacilli</taxon>
        <taxon>Bacillales</taxon>
        <taxon>Paenibacillaceae</taxon>
        <taxon>Paenibacillus</taxon>
    </lineage>
</organism>
<comment type="caution">
    <text evidence="3">The sequence shown here is derived from an EMBL/GenBank/DDBJ whole genome shotgun (WGS) entry which is preliminary data.</text>
</comment>
<dbReference type="Gene3D" id="1.10.10.10">
    <property type="entry name" value="Winged helix-like DNA-binding domain superfamily/Winged helix DNA-binding domain"/>
    <property type="match status" value="1"/>
</dbReference>
<dbReference type="InterPro" id="IPR036388">
    <property type="entry name" value="WH-like_DNA-bd_sf"/>
</dbReference>
<feature type="compositionally biased region" description="Basic residues" evidence="1">
    <location>
        <begin position="1"/>
        <end position="11"/>
    </location>
</feature>
<dbReference type="PANTHER" id="PTHR43252:SF2">
    <property type="entry name" value="TRANSCRIPTION REGULATOR, PADR-LIKE FAMILY"/>
    <property type="match status" value="1"/>
</dbReference>
<feature type="compositionally biased region" description="Basic and acidic residues" evidence="1">
    <location>
        <begin position="148"/>
        <end position="159"/>
    </location>
</feature>
<proteinExistence type="predicted"/>
<dbReference type="EMBL" id="NFEZ01000004">
    <property type="protein sequence ID" value="PLT45948.1"/>
    <property type="molecule type" value="Genomic_DNA"/>
</dbReference>
<keyword evidence="4" id="KW-1185">Reference proteome</keyword>
<evidence type="ECO:0000313" key="4">
    <source>
        <dbReference type="Proteomes" id="UP000234789"/>
    </source>
</evidence>
<feature type="compositionally biased region" description="Basic and acidic residues" evidence="1">
    <location>
        <begin position="131"/>
        <end position="140"/>
    </location>
</feature>
<dbReference type="RefSeq" id="WP_101809144.1">
    <property type="nucleotide sequence ID" value="NZ_NFEZ01000004.1"/>
</dbReference>
<gene>
    <name evidence="3" type="ORF">B8V81_4379</name>
</gene>
<protein>
    <submittedName>
        <fullName evidence="3">Transcriptional regulator, PadR family</fullName>
    </submittedName>
</protein>
<evidence type="ECO:0000256" key="1">
    <source>
        <dbReference type="SAM" id="MobiDB-lite"/>
    </source>
</evidence>
<dbReference type="PANTHER" id="PTHR43252">
    <property type="entry name" value="TRANSCRIPTIONAL REGULATOR YQJI"/>
    <property type="match status" value="1"/>
</dbReference>
<feature type="region of interest" description="Disordered" evidence="1">
    <location>
        <begin position="211"/>
        <end position="234"/>
    </location>
</feature>
<dbReference type="AlphaFoldDB" id="A0A2N5N6H3"/>
<feature type="region of interest" description="Disordered" evidence="1">
    <location>
        <begin position="1"/>
        <end position="46"/>
    </location>
</feature>
<dbReference type="InterPro" id="IPR036390">
    <property type="entry name" value="WH_DNA-bd_sf"/>
</dbReference>
<feature type="compositionally biased region" description="Basic residues" evidence="1">
    <location>
        <begin position="23"/>
        <end position="33"/>
    </location>
</feature>
<dbReference type="SUPFAM" id="SSF46785">
    <property type="entry name" value="Winged helix' DNA-binding domain"/>
    <property type="match status" value="1"/>
</dbReference>
<feature type="region of interest" description="Disordered" evidence="1">
    <location>
        <begin position="124"/>
        <end position="160"/>
    </location>
</feature>
<dbReference type="Pfam" id="PF03551">
    <property type="entry name" value="PadR"/>
    <property type="match status" value="1"/>
</dbReference>
<dbReference type="InterPro" id="IPR005149">
    <property type="entry name" value="Tscrpt_reg_PadR_N"/>
</dbReference>
<sequence>MRHEHGRHGGHRSSFGGKDHGGRAWHHRGHPFHPHGGGFGGGRGEGKRRFFERGEFKFALLELLKTGPKHGYQLIKEMEERTGGLYSPSAGSIYPNLQLLEDMQLAGYTDADGKKLYHITEQGEAALSERSGGEESREGEGWSYRGRGGREFEHRERHEPRRGKLALRELMGEHPAVIQKLAALNQSARLQPESASTAEFRALMERLERELDGLLEPASQPAPKAGDGSDADPA</sequence>